<feature type="signal peptide" evidence="1">
    <location>
        <begin position="1"/>
        <end position="26"/>
    </location>
</feature>
<accession>A0ABY2D8B8</accession>
<reference evidence="2 3" key="1">
    <citation type="submission" date="2019-03" db="EMBL/GenBank/DDBJ databases">
        <title>Halomonas marinisediminis sp. nov., a moderately halophilic bacterium isolated from the Bohai Gulf.</title>
        <authorList>
            <person name="Ji X."/>
        </authorList>
    </citation>
    <scope>NUCLEOTIDE SEQUENCE [LARGE SCALE GENOMIC DNA]</scope>
    <source>
        <strain evidence="2 3">204</strain>
    </source>
</reference>
<evidence type="ECO:0000256" key="1">
    <source>
        <dbReference type="SAM" id="SignalP"/>
    </source>
</evidence>
<gene>
    <name evidence="2" type="ORF">E0702_11110</name>
</gene>
<evidence type="ECO:0000313" key="3">
    <source>
        <dbReference type="Proteomes" id="UP000294823"/>
    </source>
</evidence>
<keyword evidence="3" id="KW-1185">Reference proteome</keyword>
<organism evidence="2 3">
    <name type="scientific">Halomonas marinisediminis</name>
    <dbReference type="NCBI Taxonomy" id="2546095"/>
    <lineage>
        <taxon>Bacteria</taxon>
        <taxon>Pseudomonadati</taxon>
        <taxon>Pseudomonadota</taxon>
        <taxon>Gammaproteobacteria</taxon>
        <taxon>Oceanospirillales</taxon>
        <taxon>Halomonadaceae</taxon>
        <taxon>Halomonas</taxon>
    </lineage>
</organism>
<comment type="caution">
    <text evidence="2">The sequence shown here is derived from an EMBL/GenBank/DDBJ whole genome shotgun (WGS) entry which is preliminary data.</text>
</comment>
<feature type="chain" id="PRO_5046642461" evidence="1">
    <location>
        <begin position="27"/>
        <end position="234"/>
    </location>
</feature>
<dbReference type="Proteomes" id="UP000294823">
    <property type="component" value="Unassembled WGS sequence"/>
</dbReference>
<sequence>MKHTYRLGLATALITAAMATSTAAQALELDDSTVSVGVGAGTTGLGLDAAWRLHENFSVIAGYHGGLEWDGDHDTDEATYTGDIDLQAGSLKLAYHPFGGRFYLTAGAMLPDMEANVVGRAKDGQEYEYNGNTYSASDVGTLNGTLTIADSVQPYVGLGWRSSHERGLGFFSEVGVMSTDVEVSLSSSENFEGNGTPEGDQFRDDLRKEEQRLEDEADELSVYPVAMIGISYTF</sequence>
<protein>
    <submittedName>
        <fullName evidence="2">Autotransporter outer membrane beta-barrel domain-containing protein</fullName>
    </submittedName>
</protein>
<keyword evidence="1" id="KW-0732">Signal</keyword>
<dbReference type="RefSeq" id="WP_132043823.1">
    <property type="nucleotide sequence ID" value="NZ_SLTR01000014.1"/>
</dbReference>
<dbReference type="EMBL" id="SLTR01000014">
    <property type="protein sequence ID" value="TDB01951.1"/>
    <property type="molecule type" value="Genomic_DNA"/>
</dbReference>
<dbReference type="Gene3D" id="2.40.160.170">
    <property type="match status" value="1"/>
</dbReference>
<proteinExistence type="predicted"/>
<name>A0ABY2D8B8_9GAMM</name>
<evidence type="ECO:0000313" key="2">
    <source>
        <dbReference type="EMBL" id="TDB01951.1"/>
    </source>
</evidence>